<keyword evidence="4" id="KW-0285">Flavoprotein</keyword>
<dbReference type="InterPro" id="IPR017900">
    <property type="entry name" value="4Fe4S_Fe_S_CS"/>
</dbReference>
<dbReference type="SUPFAM" id="SSF54862">
    <property type="entry name" value="4Fe-4S ferredoxins"/>
    <property type="match status" value="1"/>
</dbReference>
<keyword evidence="5" id="KW-0560">Oxidoreductase</keyword>
<proteinExistence type="inferred from homology"/>
<evidence type="ECO:0000256" key="1">
    <source>
        <dbReference type="ARBA" id="ARBA00001974"/>
    </source>
</evidence>
<dbReference type="InterPro" id="IPR039650">
    <property type="entry name" value="HdrA-like"/>
</dbReference>
<dbReference type="GO" id="GO:0016491">
    <property type="term" value="F:oxidoreductase activity"/>
    <property type="evidence" value="ECO:0007669"/>
    <property type="project" value="UniProtKB-KW"/>
</dbReference>
<evidence type="ECO:0000256" key="6">
    <source>
        <dbReference type="ARBA" id="ARBA00023004"/>
    </source>
</evidence>
<feature type="domain" description="4Fe-4S ferredoxin-type" evidence="8">
    <location>
        <begin position="230"/>
        <end position="259"/>
    </location>
</feature>
<organism evidence="9">
    <name type="scientific">candidate division WOR-3 bacterium</name>
    <dbReference type="NCBI Taxonomy" id="2052148"/>
    <lineage>
        <taxon>Bacteria</taxon>
        <taxon>Bacteria division WOR-3</taxon>
    </lineage>
</organism>
<evidence type="ECO:0000259" key="8">
    <source>
        <dbReference type="PROSITE" id="PS51379"/>
    </source>
</evidence>
<dbReference type="GO" id="GO:0046872">
    <property type="term" value="F:metal ion binding"/>
    <property type="evidence" value="ECO:0007669"/>
    <property type="project" value="UniProtKB-KW"/>
</dbReference>
<accession>A0A7C0VAS7</accession>
<evidence type="ECO:0000313" key="9">
    <source>
        <dbReference type="EMBL" id="HDI83216.1"/>
    </source>
</evidence>
<name>A0A7C0VAS7_UNCW3</name>
<dbReference type="PROSITE" id="PS00198">
    <property type="entry name" value="4FE4S_FER_1"/>
    <property type="match status" value="1"/>
</dbReference>
<dbReference type="PANTHER" id="PTHR43498:SF1">
    <property type="entry name" value="COB--COM HETERODISULFIDE REDUCTASE IRON-SULFUR SUBUNIT A"/>
    <property type="match status" value="1"/>
</dbReference>
<reference evidence="9" key="1">
    <citation type="journal article" date="2020" name="mSystems">
        <title>Genome- and Community-Level Interaction Insights into Carbon Utilization and Element Cycling Functions of Hydrothermarchaeota in Hydrothermal Sediment.</title>
        <authorList>
            <person name="Zhou Z."/>
            <person name="Liu Y."/>
            <person name="Xu W."/>
            <person name="Pan J."/>
            <person name="Luo Z.H."/>
            <person name="Li M."/>
        </authorList>
    </citation>
    <scope>NUCLEOTIDE SEQUENCE [LARGE SCALE GENOMIC DNA]</scope>
    <source>
        <strain evidence="9">HyVt-102</strain>
    </source>
</reference>
<dbReference type="EMBL" id="DQWE01000259">
    <property type="protein sequence ID" value="HDI83216.1"/>
    <property type="molecule type" value="Genomic_DNA"/>
</dbReference>
<dbReference type="GO" id="GO:0051536">
    <property type="term" value="F:iron-sulfur cluster binding"/>
    <property type="evidence" value="ECO:0007669"/>
    <property type="project" value="UniProtKB-KW"/>
</dbReference>
<evidence type="ECO:0000256" key="2">
    <source>
        <dbReference type="ARBA" id="ARBA00006561"/>
    </source>
</evidence>
<dbReference type="Gene3D" id="3.30.70.20">
    <property type="match status" value="1"/>
</dbReference>
<sequence length="288" mass="32041">KNIVMIQCVGSRNEKHPWCSRICCTAAVKNARKILEQKPETQIFILNKDIRTYGFREKWYNEVRELGAIFLRYSDDKKPEVHKKGEKLFVKTYDEILGDWIEIPADMVVLSTGIVPDEANDELAKKFKVPLNEDGFFLEAHVKLRPVDFATEGVFLAGLAHSPKFIDETIVQAKAAAARAQTIISKPQYRAEPTIAAVNEDICDGCGICEPVCEYSAIEIVAEENEPEKKKAVVNEALCKGCGACIAACPSGAMEQKGFTSEQIYAMIEAALRPEKYEMQTAGAGEEK</sequence>
<dbReference type="AlphaFoldDB" id="A0A7C0VAS7"/>
<dbReference type="Pfam" id="PF12838">
    <property type="entry name" value="Fer4_7"/>
    <property type="match status" value="1"/>
</dbReference>
<keyword evidence="6" id="KW-0408">Iron</keyword>
<feature type="domain" description="4Fe-4S ferredoxin-type" evidence="8">
    <location>
        <begin position="194"/>
        <end position="223"/>
    </location>
</feature>
<protein>
    <submittedName>
        <fullName evidence="9">CoB--CoM heterodisulfide reductase iron-sulfur subunit A family protein</fullName>
    </submittedName>
</protein>
<dbReference type="SUPFAM" id="SSF51971">
    <property type="entry name" value="Nucleotide-binding domain"/>
    <property type="match status" value="1"/>
</dbReference>
<comment type="cofactor">
    <cofactor evidence="1">
        <name>FAD</name>
        <dbReference type="ChEBI" id="CHEBI:57692"/>
    </cofactor>
</comment>
<comment type="caution">
    <text evidence="9">The sequence shown here is derived from an EMBL/GenBank/DDBJ whole genome shotgun (WGS) entry which is preliminary data.</text>
</comment>
<gene>
    <name evidence="9" type="ORF">ENF18_05445</name>
</gene>
<keyword evidence="4" id="KW-0274">FAD</keyword>
<keyword evidence="3" id="KW-0479">Metal-binding</keyword>
<evidence type="ECO:0000256" key="5">
    <source>
        <dbReference type="ARBA" id="ARBA00023002"/>
    </source>
</evidence>
<dbReference type="PROSITE" id="PS51379">
    <property type="entry name" value="4FE4S_FER_2"/>
    <property type="match status" value="2"/>
</dbReference>
<feature type="non-terminal residue" evidence="9">
    <location>
        <position position="1"/>
    </location>
</feature>
<comment type="similarity">
    <text evidence="2">Belongs to the HdrA family.</text>
</comment>
<evidence type="ECO:0000256" key="3">
    <source>
        <dbReference type="ARBA" id="ARBA00022723"/>
    </source>
</evidence>
<dbReference type="Proteomes" id="UP000885847">
    <property type="component" value="Unassembled WGS sequence"/>
</dbReference>
<evidence type="ECO:0000256" key="4">
    <source>
        <dbReference type="ARBA" id="ARBA00022827"/>
    </source>
</evidence>
<keyword evidence="7" id="KW-0411">Iron-sulfur</keyword>
<evidence type="ECO:0000256" key="7">
    <source>
        <dbReference type="ARBA" id="ARBA00023014"/>
    </source>
</evidence>
<dbReference type="PANTHER" id="PTHR43498">
    <property type="entry name" value="FERREDOXIN:COB-COM HETERODISULFIDE REDUCTASE SUBUNIT A"/>
    <property type="match status" value="1"/>
</dbReference>
<dbReference type="InterPro" id="IPR017896">
    <property type="entry name" value="4Fe4S_Fe-S-bd"/>
</dbReference>